<accession>A0A6B1YLW6</accession>
<dbReference type="RefSeq" id="WP_031655097.1">
    <property type="nucleotide sequence ID" value="NZ_CABEEV010000001.1"/>
</dbReference>
<proteinExistence type="predicted"/>
<reference evidence="1" key="1">
    <citation type="submission" date="2020-01" db="EMBL/GenBank/DDBJ databases">
        <title>Bacteria Cultured from War Wounds Associated with the Conflict in Eastern Ukraine.</title>
        <authorList>
            <person name="Snesrud E."/>
            <person name="Galac M.R."/>
            <person name="Mc Gann P."/>
            <person name="Valentine K."/>
            <person name="Viacheslav K."/>
        </authorList>
    </citation>
    <scope>NUCLEOTIDE SEQUENCE</scope>
    <source>
        <strain evidence="1">VNMU148</strain>
    </source>
</reference>
<dbReference type="AlphaFoldDB" id="A0A6B1YLW6"/>
<comment type="caution">
    <text evidence="1">The sequence shown here is derived from an EMBL/GenBank/DDBJ whole genome shotgun (WGS) entry which is preliminary data.</text>
</comment>
<evidence type="ECO:0000313" key="1">
    <source>
        <dbReference type="EMBL" id="MZZ17716.1"/>
    </source>
</evidence>
<evidence type="ECO:0000313" key="2">
    <source>
        <dbReference type="Proteomes" id="UP000644192"/>
    </source>
</evidence>
<protein>
    <submittedName>
        <fullName evidence="1">Uncharacterized protein</fullName>
    </submittedName>
</protein>
<organism evidence="1 2">
    <name type="scientific">Pseudomonas aeruginosa</name>
    <dbReference type="NCBI Taxonomy" id="287"/>
    <lineage>
        <taxon>Bacteria</taxon>
        <taxon>Pseudomonadati</taxon>
        <taxon>Pseudomonadota</taxon>
        <taxon>Gammaproteobacteria</taxon>
        <taxon>Pseudomonadales</taxon>
        <taxon>Pseudomonadaceae</taxon>
        <taxon>Pseudomonas</taxon>
    </lineage>
</organism>
<gene>
    <name evidence="1" type="ORF">GUL26_36295</name>
</gene>
<dbReference type="EMBL" id="WXZT01000059">
    <property type="protein sequence ID" value="MZZ17716.1"/>
    <property type="molecule type" value="Genomic_DNA"/>
</dbReference>
<dbReference type="Proteomes" id="UP000644192">
    <property type="component" value="Unassembled WGS sequence"/>
</dbReference>
<sequence>MNTKHIAAYSFTSFSVEGTFGCTFFAPSLEEVKEMARAQGFRNLQYYPRFIMDRSAMRARSKELAGQVVPESVLGMLLHDAPLRTDDMVPF</sequence>
<name>A0A6B1YLW6_PSEAI</name>